<sequence>MWRVILLDTRILQRPTDTRTKKAECTVEEMPKTYDPQACEPELIKQWIAAGCYQRSKGTQDCTVVIPPPNVTGILHMGHALDDTIQDSYIRYNRMRGRSTRWILGTDHAGIATQTKVDKKLKAEGISRLQIGREKFLEACWDWTHEYGGTIVEQIRRMGCSIDFDDEKFTMSPEYAHAVRKVFVDWYHDGLIYRGKRIVNWCPNCRTAISDDEAEYADEKGKLWYLRYPLAESVDGQDYIVVATTRPETMLGDTGVAVSVSDPDKQKFVGKTVVLPIVNREVPIFADWHIDAGFGTGFVKVTPAHDPNDYAMGEAHNLEQINIFDETAHVVDGYGDFSGLSRDECRAAVLAWFEAHGLLDHTEEHDHSVMHCYRCDTTLEPWLSEQWFVAVEKLKKPAYDAVKSKTITIHPERWEQTYLTWMENLKDWCISRQLWWGHRIPVFYCDACGWSDALMDDPDCCLNCGDAGIHQDEDVLDTWFSSQLWTFATQGWPEHPEELAQHHPTHVLVTARDIIALWVARMVMSSLYFTGEVPFHDVYIYATILAKDGSRMSKSKGNGVNPMDLIDRYGADAMRYNLLTLITNNQDVRFDATLDPKTRALLESPRTDQAKSFVTKIWNASRFVQMNLGDYMPGTPQVQTPEDAWMLSRLARMVKAATTQLETYDFGEYARGLQSFFWNEVCDWYIELCKGRLLHGNADERLSVQRNLVYVLDVSMRLLHPVMPFVTEKIWQMLPASGLDDHGAPFLMMAAWPEPNQLQQFVNDDAELRFELARGVISSLRSTRARYRLSPKAELDVVIKASETQLKILETQREFICNVGFVRSLVLEADAAASKPAGSISVAYQDVEIYVALGDLVDLKAEVARLQKELASAEKTYASLMKTLSNEGFINKAAPEVVAKKRQQAETHKASIATLQAQLTGLS</sequence>
<proteinExistence type="inferred from homology"/>
<dbReference type="EMBL" id="LSCR01000012">
    <property type="protein sequence ID" value="KXB34719.1"/>
    <property type="molecule type" value="Genomic_DNA"/>
</dbReference>
<dbReference type="GO" id="GO:0002161">
    <property type="term" value="F:aminoacyl-tRNA deacylase activity"/>
    <property type="evidence" value="ECO:0007669"/>
    <property type="project" value="InterPro"/>
</dbReference>
<dbReference type="SUPFAM" id="SSF50677">
    <property type="entry name" value="ValRS/IleRS/LeuRS editing domain"/>
    <property type="match status" value="1"/>
</dbReference>
<dbReference type="Proteomes" id="UP000070675">
    <property type="component" value="Unassembled WGS sequence"/>
</dbReference>
<dbReference type="PANTHER" id="PTHR11946:SF93">
    <property type="entry name" value="VALINE--TRNA LIGASE, CHLOROPLASTIC_MITOCHONDRIAL 2"/>
    <property type="match status" value="1"/>
</dbReference>
<dbReference type="SUPFAM" id="SSF47323">
    <property type="entry name" value="Anticodon-binding domain of a subclass of class I aminoacyl-tRNA synthetases"/>
    <property type="match status" value="1"/>
</dbReference>
<dbReference type="InterPro" id="IPR009080">
    <property type="entry name" value="tRNAsynth_Ia_anticodon-bd"/>
</dbReference>
<evidence type="ECO:0000256" key="7">
    <source>
        <dbReference type="ARBA" id="ARBA00023146"/>
    </source>
</evidence>
<dbReference type="NCBIfam" id="NF004349">
    <property type="entry name" value="PRK05729.1"/>
    <property type="match status" value="1"/>
</dbReference>
<dbReference type="InterPro" id="IPR002303">
    <property type="entry name" value="Valyl-tRNA_ligase"/>
</dbReference>
<dbReference type="SUPFAM" id="SSF46589">
    <property type="entry name" value="tRNA-binding arm"/>
    <property type="match status" value="1"/>
</dbReference>
<comment type="caution">
    <text evidence="14">The sequence shown here is derived from an EMBL/GenBank/DDBJ whole genome shotgun (WGS) entry which is preliminary data.</text>
</comment>
<keyword evidence="5 10" id="KW-0648">Protein biosynthesis</keyword>
<evidence type="ECO:0000256" key="10">
    <source>
        <dbReference type="HAMAP-Rule" id="MF_02004"/>
    </source>
</evidence>
<accession>A0A133XUZ3</accession>
<dbReference type="InterPro" id="IPR033705">
    <property type="entry name" value="Anticodon_Ia_Val"/>
</dbReference>
<evidence type="ECO:0000256" key="9">
    <source>
        <dbReference type="ARBA" id="ARBA00060830"/>
    </source>
</evidence>
<keyword evidence="15" id="KW-1185">Reference proteome</keyword>
<evidence type="ECO:0000256" key="1">
    <source>
        <dbReference type="ARBA" id="ARBA00022490"/>
    </source>
</evidence>
<dbReference type="SUPFAM" id="SSF52374">
    <property type="entry name" value="Nucleotidylyl transferase"/>
    <property type="match status" value="1"/>
</dbReference>
<evidence type="ECO:0000256" key="3">
    <source>
        <dbReference type="ARBA" id="ARBA00022741"/>
    </source>
</evidence>
<dbReference type="CDD" id="cd07962">
    <property type="entry name" value="Anticodon_Ia_Val"/>
    <property type="match status" value="1"/>
</dbReference>
<feature type="domain" description="Methionyl/Valyl/Leucyl/Isoleucyl-tRNA synthetase anticodon-binding" evidence="12">
    <location>
        <begin position="643"/>
        <end position="799"/>
    </location>
</feature>
<dbReference type="Gene3D" id="3.40.50.620">
    <property type="entry name" value="HUPs"/>
    <property type="match status" value="2"/>
</dbReference>
<dbReference type="Gene3D" id="1.10.730.10">
    <property type="entry name" value="Isoleucyl-tRNA Synthetase, Domain 1"/>
    <property type="match status" value="1"/>
</dbReference>
<comment type="caution">
    <text evidence="10">Lacks conserved residue(s) required for the propagation of feature annotation.</text>
</comment>
<evidence type="ECO:0000259" key="11">
    <source>
        <dbReference type="Pfam" id="PF00133"/>
    </source>
</evidence>
<evidence type="ECO:0000256" key="2">
    <source>
        <dbReference type="ARBA" id="ARBA00022598"/>
    </source>
</evidence>
<comment type="domain">
    <text evidence="10">ValRS has two distinct active sites: one for aminoacylation and one for editing. The misactivated threonine is translocated from the active site to the editing site.</text>
</comment>
<dbReference type="PATRIC" id="fig|1393034.3.peg.790"/>
<dbReference type="EC" id="6.1.1.9" evidence="10"/>
<keyword evidence="3 10" id="KW-0547">Nucleotide-binding</keyword>
<dbReference type="CDD" id="cd00817">
    <property type="entry name" value="ValRS_core"/>
    <property type="match status" value="1"/>
</dbReference>
<dbReference type="Gene3D" id="1.10.287.380">
    <property type="entry name" value="Valyl-tRNA synthetase, C-terminal domain"/>
    <property type="match status" value="1"/>
</dbReference>
<dbReference type="NCBIfam" id="TIGR00422">
    <property type="entry name" value="valS"/>
    <property type="match status" value="1"/>
</dbReference>
<evidence type="ECO:0000259" key="13">
    <source>
        <dbReference type="Pfam" id="PF10458"/>
    </source>
</evidence>
<evidence type="ECO:0000313" key="15">
    <source>
        <dbReference type="Proteomes" id="UP000070675"/>
    </source>
</evidence>
<dbReference type="InterPro" id="IPR013155">
    <property type="entry name" value="M/V/L/I-tRNA-synth_anticd-bd"/>
</dbReference>
<dbReference type="FunFam" id="3.40.50.620:FF:000020">
    <property type="entry name" value="Valine--tRNA ligase, mitochondrial"/>
    <property type="match status" value="1"/>
</dbReference>
<evidence type="ECO:0000256" key="4">
    <source>
        <dbReference type="ARBA" id="ARBA00022840"/>
    </source>
</evidence>
<gene>
    <name evidence="10" type="primary">valS</name>
    <name evidence="14" type="ORF">HMPREF3192_00818</name>
</gene>
<feature type="domain" description="Aminoacyl-tRNA synthetase class Ia" evidence="11">
    <location>
        <begin position="43"/>
        <end position="590"/>
    </location>
</feature>
<dbReference type="Pfam" id="PF00133">
    <property type="entry name" value="tRNA-synt_1"/>
    <property type="match status" value="1"/>
</dbReference>
<dbReference type="GO" id="GO:0005524">
    <property type="term" value="F:ATP binding"/>
    <property type="evidence" value="ECO:0007669"/>
    <property type="project" value="UniProtKB-UniRule"/>
</dbReference>
<dbReference type="Pfam" id="PF10458">
    <property type="entry name" value="Val_tRNA-synt_C"/>
    <property type="match status" value="1"/>
</dbReference>
<dbReference type="InterPro" id="IPR010978">
    <property type="entry name" value="tRNA-bd_arm"/>
</dbReference>
<reference evidence="15" key="1">
    <citation type="submission" date="2016-01" db="EMBL/GenBank/DDBJ databases">
        <authorList>
            <person name="Mitreva M."/>
            <person name="Pepin K.H."/>
            <person name="Mihindukulasuriya K.A."/>
            <person name="Fulton R."/>
            <person name="Fronick C."/>
            <person name="O'Laughlin M."/>
            <person name="Miner T."/>
            <person name="Herter B."/>
            <person name="Rosa B.A."/>
            <person name="Cordes M."/>
            <person name="Tomlinson C."/>
            <person name="Wollam A."/>
            <person name="Palsikar V.B."/>
            <person name="Mardis E.R."/>
            <person name="Wilson R.K."/>
        </authorList>
    </citation>
    <scope>NUCLEOTIDE SEQUENCE [LARGE SCALE GENOMIC DNA]</scope>
    <source>
        <strain evidence="15">DNF00019</strain>
    </source>
</reference>
<evidence type="ECO:0000313" key="14">
    <source>
        <dbReference type="EMBL" id="KXB34719.1"/>
    </source>
</evidence>
<evidence type="ECO:0000256" key="5">
    <source>
        <dbReference type="ARBA" id="ARBA00022917"/>
    </source>
</evidence>
<dbReference type="PANTHER" id="PTHR11946">
    <property type="entry name" value="VALYL-TRNA SYNTHETASES"/>
    <property type="match status" value="1"/>
</dbReference>
<feature type="binding site" evidence="10">
    <location>
        <position position="554"/>
    </location>
    <ligand>
        <name>ATP</name>
        <dbReference type="ChEBI" id="CHEBI:30616"/>
    </ligand>
</feature>
<dbReference type="FunFam" id="1.10.287.380:FF:000001">
    <property type="entry name" value="Valine--tRNA ligase"/>
    <property type="match status" value="1"/>
</dbReference>
<dbReference type="InterPro" id="IPR009008">
    <property type="entry name" value="Val/Leu/Ile-tRNA-synth_edit"/>
</dbReference>
<comment type="similarity">
    <text evidence="9 10">Belongs to the class-I aminoacyl-tRNA synthetase family. ValS type 1 subfamily.</text>
</comment>
<feature type="coiled-coil region" evidence="10">
    <location>
        <begin position="856"/>
        <end position="918"/>
    </location>
</feature>
<comment type="subcellular location">
    <subcellularLocation>
        <location evidence="10">Cytoplasm</location>
    </subcellularLocation>
</comment>
<dbReference type="HAMAP" id="MF_02004">
    <property type="entry name" value="Val_tRNA_synth_type1"/>
    <property type="match status" value="1"/>
</dbReference>
<keyword evidence="6 10" id="KW-0175">Coiled coil</keyword>
<evidence type="ECO:0000256" key="6">
    <source>
        <dbReference type="ARBA" id="ARBA00023054"/>
    </source>
</evidence>
<name>A0A133XUZ3_9ACTN</name>
<dbReference type="PRINTS" id="PR00986">
    <property type="entry name" value="TRNASYNTHVAL"/>
</dbReference>
<dbReference type="GO" id="GO:0005829">
    <property type="term" value="C:cytosol"/>
    <property type="evidence" value="ECO:0007669"/>
    <property type="project" value="TreeGrafter"/>
</dbReference>
<comment type="subunit">
    <text evidence="10">Monomer.</text>
</comment>
<dbReference type="AlphaFoldDB" id="A0A133XUZ3"/>
<dbReference type="InterPro" id="IPR037118">
    <property type="entry name" value="Val-tRNA_synth_C_sf"/>
</dbReference>
<protein>
    <recommendedName>
        <fullName evidence="10">Valine--tRNA ligase</fullName>
        <ecNumber evidence="10">6.1.1.9</ecNumber>
    </recommendedName>
    <alternativeName>
        <fullName evidence="10">Valyl-tRNA synthetase</fullName>
        <shortName evidence="10">ValRS</shortName>
    </alternativeName>
</protein>
<keyword evidence="2 10" id="KW-0436">Ligase</keyword>
<dbReference type="STRING" id="1393034.HMPREF3192_00818"/>
<dbReference type="GO" id="GO:0004832">
    <property type="term" value="F:valine-tRNA ligase activity"/>
    <property type="evidence" value="ECO:0007669"/>
    <property type="project" value="UniProtKB-UniRule"/>
</dbReference>
<keyword evidence="4 10" id="KW-0067">ATP-binding</keyword>
<feature type="domain" description="Valyl-tRNA synthetase tRNA-binding arm" evidence="13">
    <location>
        <begin position="858"/>
        <end position="922"/>
    </location>
</feature>
<evidence type="ECO:0000259" key="12">
    <source>
        <dbReference type="Pfam" id="PF08264"/>
    </source>
</evidence>
<dbReference type="Pfam" id="PF08264">
    <property type="entry name" value="Anticodon_1"/>
    <property type="match status" value="1"/>
</dbReference>
<organism evidence="14 15">
    <name type="scientific">Atopobium deltae</name>
    <dbReference type="NCBI Taxonomy" id="1393034"/>
    <lineage>
        <taxon>Bacteria</taxon>
        <taxon>Bacillati</taxon>
        <taxon>Actinomycetota</taxon>
        <taxon>Coriobacteriia</taxon>
        <taxon>Coriobacteriales</taxon>
        <taxon>Atopobiaceae</taxon>
        <taxon>Atopobium</taxon>
    </lineage>
</organism>
<dbReference type="GO" id="GO:0006438">
    <property type="term" value="P:valyl-tRNA aminoacylation"/>
    <property type="evidence" value="ECO:0007669"/>
    <property type="project" value="UniProtKB-UniRule"/>
</dbReference>
<comment type="domain">
    <text evidence="10">The C-terminal coiled-coil domain is crucial for aminoacylation activity.</text>
</comment>
<comment type="function">
    <text evidence="10">Catalyzes the attachment of valine to tRNA(Val). As ValRS can inadvertently accommodate and process structurally similar amino acids such as threonine, to avoid such errors, it has a 'posttransfer' editing activity that hydrolyzes mischarged Thr-tRNA(Val) in a tRNA-dependent manner.</text>
</comment>
<keyword evidence="7 10" id="KW-0030">Aminoacyl-tRNA synthetase</keyword>
<dbReference type="InterPro" id="IPR001412">
    <property type="entry name" value="aa-tRNA-synth_I_CS"/>
</dbReference>
<evidence type="ECO:0000256" key="8">
    <source>
        <dbReference type="ARBA" id="ARBA00047552"/>
    </source>
</evidence>
<dbReference type="InterPro" id="IPR019499">
    <property type="entry name" value="Val-tRNA_synth_tRNA-bd"/>
</dbReference>
<dbReference type="PROSITE" id="PS00178">
    <property type="entry name" value="AA_TRNA_LIGASE_I"/>
    <property type="match status" value="1"/>
</dbReference>
<dbReference type="InterPro" id="IPR014729">
    <property type="entry name" value="Rossmann-like_a/b/a_fold"/>
</dbReference>
<dbReference type="InterPro" id="IPR002300">
    <property type="entry name" value="aa-tRNA-synth_Ia"/>
</dbReference>
<comment type="catalytic activity">
    <reaction evidence="8 10">
        <text>tRNA(Val) + L-valine + ATP = L-valyl-tRNA(Val) + AMP + diphosphate</text>
        <dbReference type="Rhea" id="RHEA:10704"/>
        <dbReference type="Rhea" id="RHEA-COMP:9672"/>
        <dbReference type="Rhea" id="RHEA-COMP:9708"/>
        <dbReference type="ChEBI" id="CHEBI:30616"/>
        <dbReference type="ChEBI" id="CHEBI:33019"/>
        <dbReference type="ChEBI" id="CHEBI:57762"/>
        <dbReference type="ChEBI" id="CHEBI:78442"/>
        <dbReference type="ChEBI" id="CHEBI:78537"/>
        <dbReference type="ChEBI" id="CHEBI:456215"/>
        <dbReference type="EC" id="6.1.1.9"/>
    </reaction>
</comment>
<feature type="short sequence motif" description="'HIGH' region" evidence="10">
    <location>
        <begin position="69"/>
        <end position="79"/>
    </location>
</feature>
<dbReference type="Gene3D" id="3.90.740.10">
    <property type="entry name" value="Valyl/Leucyl/Isoleucyl-tRNA synthetase, editing domain"/>
    <property type="match status" value="1"/>
</dbReference>
<keyword evidence="1 10" id="KW-0963">Cytoplasm</keyword>